<comment type="caution">
    <text evidence="2">The sequence shown here is derived from an EMBL/GenBank/DDBJ whole genome shotgun (WGS) entry which is preliminary data.</text>
</comment>
<dbReference type="EMBL" id="WIXE01024460">
    <property type="protein sequence ID" value="KAK5965571.1"/>
    <property type="molecule type" value="Genomic_DNA"/>
</dbReference>
<evidence type="ECO:0000313" key="3">
    <source>
        <dbReference type="Proteomes" id="UP001331761"/>
    </source>
</evidence>
<gene>
    <name evidence="2" type="ORF">GCK32_019573</name>
</gene>
<accession>A0AAN8EPS3</accession>
<organism evidence="2 3">
    <name type="scientific">Trichostrongylus colubriformis</name>
    <name type="common">Black scour worm</name>
    <dbReference type="NCBI Taxonomy" id="6319"/>
    <lineage>
        <taxon>Eukaryota</taxon>
        <taxon>Metazoa</taxon>
        <taxon>Ecdysozoa</taxon>
        <taxon>Nematoda</taxon>
        <taxon>Chromadorea</taxon>
        <taxon>Rhabditida</taxon>
        <taxon>Rhabditina</taxon>
        <taxon>Rhabditomorpha</taxon>
        <taxon>Strongyloidea</taxon>
        <taxon>Trichostrongylidae</taxon>
        <taxon>Trichostrongylus</taxon>
    </lineage>
</organism>
<protein>
    <submittedName>
        <fullName evidence="2">Uncharacterized protein</fullName>
    </submittedName>
</protein>
<sequence length="97" mass="10937">MDINTPIPAPSSPEKAGPIGYDIPRDTISRDFLRSTRTARQLSSPSATNEGFRQYLIPSTSTSPAILAKESPRIIVSQRDFWLATMRATKDMWQDRR</sequence>
<proteinExistence type="predicted"/>
<dbReference type="Proteomes" id="UP001331761">
    <property type="component" value="Unassembled WGS sequence"/>
</dbReference>
<feature type="region of interest" description="Disordered" evidence="1">
    <location>
        <begin position="1"/>
        <end position="23"/>
    </location>
</feature>
<dbReference type="AlphaFoldDB" id="A0AAN8EPS3"/>
<feature type="non-terminal residue" evidence="2">
    <location>
        <position position="97"/>
    </location>
</feature>
<evidence type="ECO:0000256" key="1">
    <source>
        <dbReference type="SAM" id="MobiDB-lite"/>
    </source>
</evidence>
<reference evidence="2 3" key="1">
    <citation type="submission" date="2019-10" db="EMBL/GenBank/DDBJ databases">
        <title>Assembly and Annotation for the nematode Trichostrongylus colubriformis.</title>
        <authorList>
            <person name="Martin J."/>
        </authorList>
    </citation>
    <scope>NUCLEOTIDE SEQUENCE [LARGE SCALE GENOMIC DNA]</scope>
    <source>
        <strain evidence="2">G859</strain>
        <tissue evidence="2">Whole worm</tissue>
    </source>
</reference>
<name>A0AAN8EPS3_TRICO</name>
<evidence type="ECO:0000313" key="2">
    <source>
        <dbReference type="EMBL" id="KAK5965571.1"/>
    </source>
</evidence>
<keyword evidence="3" id="KW-1185">Reference proteome</keyword>